<organism evidence="1">
    <name type="scientific">viral metagenome</name>
    <dbReference type="NCBI Taxonomy" id="1070528"/>
    <lineage>
        <taxon>unclassified sequences</taxon>
        <taxon>metagenomes</taxon>
        <taxon>organismal metagenomes</taxon>
    </lineage>
</organism>
<reference evidence="1" key="1">
    <citation type="journal article" date="2020" name="Nature">
        <title>Giant virus diversity and host interactions through global metagenomics.</title>
        <authorList>
            <person name="Schulz F."/>
            <person name="Roux S."/>
            <person name="Paez-Espino D."/>
            <person name="Jungbluth S."/>
            <person name="Walsh D.A."/>
            <person name="Denef V.J."/>
            <person name="McMahon K.D."/>
            <person name="Konstantinidis K.T."/>
            <person name="Eloe-Fadrosh E.A."/>
            <person name="Kyrpides N.C."/>
            <person name="Woyke T."/>
        </authorList>
    </citation>
    <scope>NUCLEOTIDE SEQUENCE</scope>
    <source>
        <strain evidence="1">GVMAG-M-3300020182-33</strain>
    </source>
</reference>
<dbReference type="EMBL" id="MN739300">
    <property type="protein sequence ID" value="QHS97518.1"/>
    <property type="molecule type" value="Genomic_DNA"/>
</dbReference>
<accession>A0A6C0C1I7</accession>
<name>A0A6C0C1I7_9ZZZZ</name>
<sequence>MSAATHHRQDSYPRICSQTQSVSLLFHRAARQIYHTQLGSIEHVGGVGSGWHNPLWLLLCGIRETPITQPSQKHCKKHTLADINTGKCASNYVESALSIQSTIATIAAERPPTWEECNRFAEVFVYGILLWSHHARSDIKRLVVLARTRNLLFLEYVGSELAQESLQAAESRYVCMKSLLNEAVERESYFHVFTNWENPSFRRVHKEQEELALVIQEWWERKTPHLVFYEAPPASGKTTSVAFFATFVYGTKVVLQKKDTYMLYACHVPYVREHLRLHLDACQVPYAHLYAKGTDTSLFSVCTSLSKDVISCITRDKLLGLIDTWNSMCIDKRPLVLVCDLVCAPLISRQRPDDVMFLDEVCTTAYSHAKCVELVRDAPQFLVMLSSFMPLSTHMHEYVRIHEEKWPDYSVIHIRSRRPQPSLTCFLYDGSVLMPHNYGVSPSAIRRYPHLMRFYSSAALQAILEEEKLDPNVALDCGDLCSAQRTRNKCLQFVEDGIAGPRRSFNVPECKEEQWRSFVWRTACMPSDPCGSTLIYTAKPWECLRWGQHIWNTARDIPGSLILEDMTSDLVVSAMRKGIAVLTGAEDEQTPGLSSEYNAWVHVSCLKGKLVCVLADFSVLHGLHLPFTRSVFWDAPTSFEAGAHICGRVGRKSSDCNFAIYCKDQIAASVIMVPQEEPTKSYQSPL</sequence>
<dbReference type="AlphaFoldDB" id="A0A6C0C1I7"/>
<evidence type="ECO:0000313" key="1">
    <source>
        <dbReference type="EMBL" id="QHS97518.1"/>
    </source>
</evidence>
<protein>
    <submittedName>
        <fullName evidence="1">Uncharacterized protein</fullName>
    </submittedName>
</protein>
<proteinExistence type="predicted"/>